<feature type="region of interest" description="Disordered" evidence="1">
    <location>
        <begin position="1"/>
        <end position="38"/>
    </location>
</feature>
<keyword evidence="3" id="KW-1185">Reference proteome</keyword>
<dbReference type="Proteomes" id="UP000799770">
    <property type="component" value="Unassembled WGS sequence"/>
</dbReference>
<gene>
    <name evidence="2" type="ORF">BDV96DRAFT_662975</name>
</gene>
<evidence type="ECO:0000256" key="1">
    <source>
        <dbReference type="SAM" id="MobiDB-lite"/>
    </source>
</evidence>
<evidence type="ECO:0000313" key="2">
    <source>
        <dbReference type="EMBL" id="KAF2122005.1"/>
    </source>
</evidence>
<organism evidence="2 3">
    <name type="scientific">Lophiotrema nucula</name>
    <dbReference type="NCBI Taxonomy" id="690887"/>
    <lineage>
        <taxon>Eukaryota</taxon>
        <taxon>Fungi</taxon>
        <taxon>Dikarya</taxon>
        <taxon>Ascomycota</taxon>
        <taxon>Pezizomycotina</taxon>
        <taxon>Dothideomycetes</taxon>
        <taxon>Pleosporomycetidae</taxon>
        <taxon>Pleosporales</taxon>
        <taxon>Lophiotremataceae</taxon>
        <taxon>Lophiotrema</taxon>
    </lineage>
</organism>
<name>A0A6A5ZSG2_9PLEO</name>
<protein>
    <submittedName>
        <fullName evidence="2">Uncharacterized protein</fullName>
    </submittedName>
</protein>
<evidence type="ECO:0000313" key="3">
    <source>
        <dbReference type="Proteomes" id="UP000799770"/>
    </source>
</evidence>
<feature type="compositionally biased region" description="Polar residues" evidence="1">
    <location>
        <begin position="1"/>
        <end position="10"/>
    </location>
</feature>
<accession>A0A6A5ZSG2</accession>
<dbReference type="AlphaFoldDB" id="A0A6A5ZSG2"/>
<proteinExistence type="predicted"/>
<dbReference type="EMBL" id="ML977311">
    <property type="protein sequence ID" value="KAF2122005.1"/>
    <property type="molecule type" value="Genomic_DNA"/>
</dbReference>
<sequence>MDTDQNTQNLYPDFSDSESDGGIALDSATSDSNLNDYDPNHDLPYDTTIIPDLELANLFDQSPAQNCLDPDQIMSVYSQLPGHDPAIAAHPFEDAQYEDIRCHLLKLSKTDVQFFKHACEEVLPEIELLFDAICEPKFTESSFARAYHKISDSSGSKYDRMLSNSIFQNTVCVYETVVHLQAYFDSVPQRQEIVVSRHQKLDLPPATSTTTR</sequence>
<reference evidence="2" key="1">
    <citation type="journal article" date="2020" name="Stud. Mycol.">
        <title>101 Dothideomycetes genomes: a test case for predicting lifestyles and emergence of pathogens.</title>
        <authorList>
            <person name="Haridas S."/>
            <person name="Albert R."/>
            <person name="Binder M."/>
            <person name="Bloem J."/>
            <person name="Labutti K."/>
            <person name="Salamov A."/>
            <person name="Andreopoulos B."/>
            <person name="Baker S."/>
            <person name="Barry K."/>
            <person name="Bills G."/>
            <person name="Bluhm B."/>
            <person name="Cannon C."/>
            <person name="Castanera R."/>
            <person name="Culley D."/>
            <person name="Daum C."/>
            <person name="Ezra D."/>
            <person name="Gonzalez J."/>
            <person name="Henrissat B."/>
            <person name="Kuo A."/>
            <person name="Liang C."/>
            <person name="Lipzen A."/>
            <person name="Lutzoni F."/>
            <person name="Magnuson J."/>
            <person name="Mondo S."/>
            <person name="Nolan M."/>
            <person name="Ohm R."/>
            <person name="Pangilinan J."/>
            <person name="Park H.-J."/>
            <person name="Ramirez L."/>
            <person name="Alfaro M."/>
            <person name="Sun H."/>
            <person name="Tritt A."/>
            <person name="Yoshinaga Y."/>
            <person name="Zwiers L.-H."/>
            <person name="Turgeon B."/>
            <person name="Goodwin S."/>
            <person name="Spatafora J."/>
            <person name="Crous P."/>
            <person name="Grigoriev I."/>
        </authorList>
    </citation>
    <scope>NUCLEOTIDE SEQUENCE</scope>
    <source>
        <strain evidence="2">CBS 627.86</strain>
    </source>
</reference>